<evidence type="ECO:0000313" key="8">
    <source>
        <dbReference type="EMBL" id="QQB14134.1"/>
    </source>
</evidence>
<evidence type="ECO:0000313" key="9">
    <source>
        <dbReference type="Proteomes" id="UP000595374"/>
    </source>
</evidence>
<keyword evidence="3" id="KW-0238">DNA-binding</keyword>
<dbReference type="CDD" id="cd17535">
    <property type="entry name" value="REC_NarL-like"/>
    <property type="match status" value="1"/>
</dbReference>
<dbReference type="GO" id="GO:0003677">
    <property type="term" value="F:DNA binding"/>
    <property type="evidence" value="ECO:0007669"/>
    <property type="project" value="UniProtKB-KW"/>
</dbReference>
<dbReference type="PANTHER" id="PTHR43214">
    <property type="entry name" value="TWO-COMPONENT RESPONSE REGULATOR"/>
    <property type="match status" value="1"/>
</dbReference>
<dbReference type="CDD" id="cd06170">
    <property type="entry name" value="LuxR_C_like"/>
    <property type="match status" value="1"/>
</dbReference>
<dbReference type="Pfam" id="PF00196">
    <property type="entry name" value="GerE"/>
    <property type="match status" value="1"/>
</dbReference>
<dbReference type="Proteomes" id="UP000595374">
    <property type="component" value="Chromosome"/>
</dbReference>
<reference evidence="8 9" key="1">
    <citation type="submission" date="2020-12" db="EMBL/GenBank/DDBJ databases">
        <title>FDA dAtabase for Regulatory Grade micrObial Sequences (FDA-ARGOS): Supporting development and validation of Infectious Disease Dx tests.</title>
        <authorList>
            <person name="Sproer C."/>
            <person name="Gronow S."/>
            <person name="Severitt S."/>
            <person name="Schroder I."/>
            <person name="Tallon L."/>
            <person name="Sadzewicz L."/>
            <person name="Zhao X."/>
            <person name="Boylan J."/>
            <person name="Ott S."/>
            <person name="Bowen H."/>
            <person name="Vavikolanu K."/>
            <person name="Mehta A."/>
            <person name="Aluvathingal J."/>
            <person name="Nadendla S."/>
            <person name="Lowell S."/>
            <person name="Myers T."/>
            <person name="Yan Y."/>
            <person name="Sichtig H."/>
        </authorList>
    </citation>
    <scope>NUCLEOTIDE SEQUENCE [LARGE SCALE GENOMIC DNA]</scope>
    <source>
        <strain evidence="8 9">FDAARGOS_990</strain>
    </source>
</reference>
<name>A0A7T4DJP7_9MICO</name>
<evidence type="ECO:0000256" key="1">
    <source>
        <dbReference type="ARBA" id="ARBA00022553"/>
    </source>
</evidence>
<dbReference type="SUPFAM" id="SSF46894">
    <property type="entry name" value="C-terminal effector domain of the bipartite response regulators"/>
    <property type="match status" value="1"/>
</dbReference>
<evidence type="ECO:0000259" key="6">
    <source>
        <dbReference type="PROSITE" id="PS50043"/>
    </source>
</evidence>
<dbReference type="SMART" id="SM00421">
    <property type="entry name" value="HTH_LUXR"/>
    <property type="match status" value="1"/>
</dbReference>
<dbReference type="InterPro" id="IPR000792">
    <property type="entry name" value="Tscrpt_reg_LuxR_C"/>
</dbReference>
<dbReference type="Gene3D" id="3.40.50.2300">
    <property type="match status" value="1"/>
</dbReference>
<feature type="modified residue" description="4-aspartylphosphate" evidence="5">
    <location>
        <position position="54"/>
    </location>
</feature>
<dbReference type="RefSeq" id="WP_198499249.1">
    <property type="nucleotide sequence ID" value="NZ_CP065989.1"/>
</dbReference>
<dbReference type="InterPro" id="IPR001789">
    <property type="entry name" value="Sig_transdc_resp-reg_receiver"/>
</dbReference>
<dbReference type="PROSITE" id="PS50110">
    <property type="entry name" value="RESPONSE_REGULATORY"/>
    <property type="match status" value="1"/>
</dbReference>
<dbReference type="InterPro" id="IPR058245">
    <property type="entry name" value="NreC/VraR/RcsB-like_REC"/>
</dbReference>
<sequence>MTTVLIVDDHGAVRAGIRLLLDTADGISVVGEAADGRTAVSMAEALRPDIVLMDVRMPVLDGVAATRQLRSAPGGPTVLILTSFGLDDVILAALRAGAAGFLLKSASAEELIGAVHRAAAGDTVLSPEVTASVVTMLSALPEDPAPAAALPDDLTDREREVLAGIAAGRNNRALAKQLGITEATVKTHVSRVLVKLGVESRVQAALAYTAATGPAADKSG</sequence>
<evidence type="ECO:0000256" key="3">
    <source>
        <dbReference type="ARBA" id="ARBA00023125"/>
    </source>
</evidence>
<keyword evidence="2" id="KW-0805">Transcription regulation</keyword>
<dbReference type="GO" id="GO:0000160">
    <property type="term" value="P:phosphorelay signal transduction system"/>
    <property type="evidence" value="ECO:0007669"/>
    <property type="project" value="InterPro"/>
</dbReference>
<accession>A0A7T4DJP7</accession>
<dbReference type="SUPFAM" id="SSF52172">
    <property type="entry name" value="CheY-like"/>
    <property type="match status" value="1"/>
</dbReference>
<gene>
    <name evidence="8" type="ORF">I6H47_15410</name>
</gene>
<dbReference type="Pfam" id="PF00072">
    <property type="entry name" value="Response_reg"/>
    <property type="match status" value="1"/>
</dbReference>
<proteinExistence type="predicted"/>
<feature type="domain" description="HTH luxR-type" evidence="6">
    <location>
        <begin position="147"/>
        <end position="213"/>
    </location>
</feature>
<keyword evidence="4" id="KW-0804">Transcription</keyword>
<organism evidence="8 9">
    <name type="scientific">Brevibacterium casei</name>
    <dbReference type="NCBI Taxonomy" id="33889"/>
    <lineage>
        <taxon>Bacteria</taxon>
        <taxon>Bacillati</taxon>
        <taxon>Actinomycetota</taxon>
        <taxon>Actinomycetes</taxon>
        <taxon>Micrococcales</taxon>
        <taxon>Brevibacteriaceae</taxon>
        <taxon>Brevibacterium</taxon>
    </lineage>
</organism>
<dbReference type="EMBL" id="CP065989">
    <property type="protein sequence ID" value="QQB14134.1"/>
    <property type="molecule type" value="Genomic_DNA"/>
</dbReference>
<evidence type="ECO:0000256" key="5">
    <source>
        <dbReference type="PROSITE-ProRule" id="PRU00169"/>
    </source>
</evidence>
<dbReference type="GO" id="GO:0006355">
    <property type="term" value="P:regulation of DNA-templated transcription"/>
    <property type="evidence" value="ECO:0007669"/>
    <property type="project" value="InterPro"/>
</dbReference>
<dbReference type="AlphaFoldDB" id="A0A7T4DJP7"/>
<keyword evidence="1 5" id="KW-0597">Phosphoprotein</keyword>
<dbReference type="SMART" id="SM00448">
    <property type="entry name" value="REC"/>
    <property type="match status" value="1"/>
</dbReference>
<dbReference type="InterPro" id="IPR011006">
    <property type="entry name" value="CheY-like_superfamily"/>
</dbReference>
<dbReference type="PRINTS" id="PR00038">
    <property type="entry name" value="HTHLUXR"/>
</dbReference>
<dbReference type="PROSITE" id="PS50043">
    <property type="entry name" value="HTH_LUXR_2"/>
    <property type="match status" value="1"/>
</dbReference>
<feature type="domain" description="Response regulatory" evidence="7">
    <location>
        <begin position="3"/>
        <end position="119"/>
    </location>
</feature>
<evidence type="ECO:0000256" key="4">
    <source>
        <dbReference type="ARBA" id="ARBA00023163"/>
    </source>
</evidence>
<dbReference type="InterPro" id="IPR039420">
    <property type="entry name" value="WalR-like"/>
</dbReference>
<protein>
    <submittedName>
        <fullName evidence="8">Response regulator transcription factor</fullName>
    </submittedName>
</protein>
<evidence type="ECO:0000256" key="2">
    <source>
        <dbReference type="ARBA" id="ARBA00023015"/>
    </source>
</evidence>
<dbReference type="InterPro" id="IPR016032">
    <property type="entry name" value="Sig_transdc_resp-reg_C-effctor"/>
</dbReference>
<evidence type="ECO:0000259" key="7">
    <source>
        <dbReference type="PROSITE" id="PS50110"/>
    </source>
</evidence>
<dbReference type="PANTHER" id="PTHR43214:SF24">
    <property type="entry name" value="TRANSCRIPTIONAL REGULATORY PROTEIN NARL-RELATED"/>
    <property type="match status" value="1"/>
</dbReference>